<keyword evidence="3" id="KW-1185">Reference proteome</keyword>
<reference evidence="2 3" key="1">
    <citation type="submission" date="2020-09" db="EMBL/GenBank/DDBJ databases">
        <title>Mannheimia bovis sp.nov., isolated from a cow.</title>
        <authorList>
            <person name="Li F."/>
        </authorList>
    </citation>
    <scope>NUCLEOTIDE SEQUENCE [LARGE SCALE GENOMIC DNA]</scope>
    <source>
        <strain evidence="2 3">ZY190616</strain>
    </source>
</reference>
<dbReference type="Pfam" id="PF07332">
    <property type="entry name" value="Phage_holin_3_6"/>
    <property type="match status" value="1"/>
</dbReference>
<protein>
    <submittedName>
        <fullName evidence="2">Phage holin family protein</fullName>
    </submittedName>
</protein>
<proteinExistence type="predicted"/>
<dbReference type="InterPro" id="IPR009937">
    <property type="entry name" value="Phage_holin_3_6"/>
</dbReference>
<dbReference type="Proteomes" id="UP000576260">
    <property type="component" value="Chromosome"/>
</dbReference>
<feature type="transmembrane region" description="Helical" evidence="1">
    <location>
        <begin position="38"/>
        <end position="61"/>
    </location>
</feature>
<sequence>MLDNIKSGFRNSLVTLLEIIQVRGEMARLEINEQKNQLISVLVLALLVFIFLLFSFISLLFALDNYLLPEYKVVAFFAISGISLILVLLFVWGIIASLKKQTSFMQSTLDELKLDIAAFKSALTFKDNFKDNNGE</sequence>
<evidence type="ECO:0000256" key="1">
    <source>
        <dbReference type="SAM" id="Phobius"/>
    </source>
</evidence>
<dbReference type="RefSeq" id="WP_188157107.1">
    <property type="nucleotide sequence ID" value="NZ_CP061280.1"/>
</dbReference>
<feature type="transmembrane region" description="Helical" evidence="1">
    <location>
        <begin position="73"/>
        <end position="95"/>
    </location>
</feature>
<organism evidence="2 3">
    <name type="scientific">Mannheimia bovis</name>
    <dbReference type="NCBI Taxonomy" id="2770636"/>
    <lineage>
        <taxon>Bacteria</taxon>
        <taxon>Pseudomonadati</taxon>
        <taxon>Pseudomonadota</taxon>
        <taxon>Gammaproteobacteria</taxon>
        <taxon>Pasteurellales</taxon>
        <taxon>Pasteurellaceae</taxon>
        <taxon>Mannheimia</taxon>
    </lineage>
</organism>
<dbReference type="AlphaFoldDB" id="A0A7H1C3I6"/>
<evidence type="ECO:0000313" key="3">
    <source>
        <dbReference type="Proteomes" id="UP000576260"/>
    </source>
</evidence>
<dbReference type="KEGG" id="mbos:ICJ55_01945"/>
<keyword evidence="1" id="KW-0472">Membrane</keyword>
<accession>A0A7H1C3I6</accession>
<evidence type="ECO:0000313" key="2">
    <source>
        <dbReference type="EMBL" id="QNS15541.1"/>
    </source>
</evidence>
<keyword evidence="1" id="KW-0812">Transmembrane</keyword>
<name>A0A7H1C3I6_9PAST</name>
<dbReference type="EMBL" id="CP061280">
    <property type="protein sequence ID" value="QNS15541.1"/>
    <property type="molecule type" value="Genomic_DNA"/>
</dbReference>
<gene>
    <name evidence="2" type="ORF">ICJ55_01945</name>
</gene>
<keyword evidence="1" id="KW-1133">Transmembrane helix</keyword>